<reference evidence="1" key="2">
    <citation type="submission" date="2020-09" db="EMBL/GenBank/DDBJ databases">
        <authorList>
            <person name="Sun Q."/>
            <person name="Zhou Y."/>
        </authorList>
    </citation>
    <scope>NUCLEOTIDE SEQUENCE</scope>
    <source>
        <strain evidence="1">CGMCC 1.15330</strain>
    </source>
</reference>
<reference evidence="1" key="1">
    <citation type="journal article" date="2014" name="Int. J. Syst. Evol. Microbiol.">
        <title>Complete genome sequence of Corynebacterium casei LMG S-19264T (=DSM 44701T), isolated from a smear-ripened cheese.</title>
        <authorList>
            <consortium name="US DOE Joint Genome Institute (JGI-PGF)"/>
            <person name="Walter F."/>
            <person name="Albersmeier A."/>
            <person name="Kalinowski J."/>
            <person name="Ruckert C."/>
        </authorList>
    </citation>
    <scope>NUCLEOTIDE SEQUENCE</scope>
    <source>
        <strain evidence="1">CGMCC 1.15330</strain>
    </source>
</reference>
<evidence type="ECO:0000313" key="1">
    <source>
        <dbReference type="EMBL" id="GGB29511.1"/>
    </source>
</evidence>
<dbReference type="EMBL" id="BMIH01000002">
    <property type="protein sequence ID" value="GGB29511.1"/>
    <property type="molecule type" value="Genomic_DNA"/>
</dbReference>
<evidence type="ECO:0000313" key="2">
    <source>
        <dbReference type="Proteomes" id="UP000623067"/>
    </source>
</evidence>
<protein>
    <submittedName>
        <fullName evidence="1">Uncharacterized protein</fullName>
    </submittedName>
</protein>
<dbReference type="Proteomes" id="UP000623067">
    <property type="component" value="Unassembled WGS sequence"/>
</dbReference>
<comment type="caution">
    <text evidence="1">The sequence shown here is derived from an EMBL/GenBank/DDBJ whole genome shotgun (WGS) entry which is preliminary data.</text>
</comment>
<organism evidence="1 2">
    <name type="scientific">Sphingomonas metalli</name>
    <dbReference type="NCBI Taxonomy" id="1779358"/>
    <lineage>
        <taxon>Bacteria</taxon>
        <taxon>Pseudomonadati</taxon>
        <taxon>Pseudomonadota</taxon>
        <taxon>Alphaproteobacteria</taxon>
        <taxon>Sphingomonadales</taxon>
        <taxon>Sphingomonadaceae</taxon>
        <taxon>Sphingomonas</taxon>
    </lineage>
</organism>
<accession>A0A916T4S5</accession>
<proteinExistence type="predicted"/>
<name>A0A916T4S5_9SPHN</name>
<dbReference type="AlphaFoldDB" id="A0A916T4S5"/>
<keyword evidence="2" id="KW-1185">Reference proteome</keyword>
<sequence length="242" mass="25295">MLASAYSALLRQRGKGSKKMIERFSAGATAVAKLYGHDNVGDFIVSHIATLQGADNALVSRCGEVLAAVREGFGVGGEHSLMVIALGQTLLSGGVVPVGGVVSLSNPVTLTCAAIGAIHYGWNALSEQEKAAILASVATIFATGVESVRSVAGFVLKTIKALLSRENLAALKKMASDGAAYFDRCIGDITRSIADRSRDLYQATWKRLPDVASSLPVSLPFRRAANVTPSDTEITPAILPPQ</sequence>
<gene>
    <name evidence="1" type="ORF">GCM10011380_18790</name>
</gene>